<name>A0A0V0H0B2_SOLCH</name>
<feature type="compositionally biased region" description="Polar residues" evidence="1">
    <location>
        <begin position="46"/>
        <end position="55"/>
    </location>
</feature>
<proteinExistence type="predicted"/>
<evidence type="ECO:0000313" key="2">
    <source>
        <dbReference type="EMBL" id="JAP13619.1"/>
    </source>
</evidence>
<accession>A0A0V0H0B2</accession>
<dbReference type="EMBL" id="GEDG01027761">
    <property type="protein sequence ID" value="JAP13619.1"/>
    <property type="molecule type" value="Transcribed_RNA"/>
</dbReference>
<feature type="region of interest" description="Disordered" evidence="1">
    <location>
        <begin position="36"/>
        <end position="55"/>
    </location>
</feature>
<dbReference type="AlphaFoldDB" id="A0A0V0H0B2"/>
<protein>
    <submittedName>
        <fullName evidence="2">Putative ovule protein</fullName>
    </submittedName>
</protein>
<sequence length="78" mass="9257">MLGFNHLLWTHLYFYFHNNCKNRRCPRINVNTNHISPDEHAHFPMQDNQKTTRSKTNACSQTHKAYAPDISLYIVQLL</sequence>
<organism evidence="2">
    <name type="scientific">Solanum chacoense</name>
    <name type="common">Chaco potato</name>
    <dbReference type="NCBI Taxonomy" id="4108"/>
    <lineage>
        <taxon>Eukaryota</taxon>
        <taxon>Viridiplantae</taxon>
        <taxon>Streptophyta</taxon>
        <taxon>Embryophyta</taxon>
        <taxon>Tracheophyta</taxon>
        <taxon>Spermatophyta</taxon>
        <taxon>Magnoliopsida</taxon>
        <taxon>eudicotyledons</taxon>
        <taxon>Gunneridae</taxon>
        <taxon>Pentapetalae</taxon>
        <taxon>asterids</taxon>
        <taxon>lamiids</taxon>
        <taxon>Solanales</taxon>
        <taxon>Solanaceae</taxon>
        <taxon>Solanoideae</taxon>
        <taxon>Solaneae</taxon>
        <taxon>Solanum</taxon>
    </lineage>
</organism>
<evidence type="ECO:0000256" key="1">
    <source>
        <dbReference type="SAM" id="MobiDB-lite"/>
    </source>
</evidence>
<reference evidence="2" key="1">
    <citation type="submission" date="2015-12" db="EMBL/GenBank/DDBJ databases">
        <title>Gene expression during late stages of embryo sac development: a critical building block for successful pollen-pistil interactions.</title>
        <authorList>
            <person name="Liu Y."/>
            <person name="Joly V."/>
            <person name="Sabar M."/>
            <person name="Matton D.P."/>
        </authorList>
    </citation>
    <scope>NUCLEOTIDE SEQUENCE</scope>
</reference>